<evidence type="ECO:0000313" key="2">
    <source>
        <dbReference type="Ensembl" id="ENSCWAP00000022289.1"/>
    </source>
</evidence>
<reference evidence="2" key="1">
    <citation type="submission" date="2025-08" db="UniProtKB">
        <authorList>
            <consortium name="Ensembl"/>
        </authorList>
    </citation>
    <scope>IDENTIFICATION</scope>
</reference>
<keyword evidence="3" id="KW-1185">Reference proteome</keyword>
<dbReference type="GO" id="GO:0006412">
    <property type="term" value="P:translation"/>
    <property type="evidence" value="ECO:0007669"/>
    <property type="project" value="InterPro"/>
</dbReference>
<evidence type="ECO:0000313" key="3">
    <source>
        <dbReference type="Proteomes" id="UP000694540"/>
    </source>
</evidence>
<feature type="transmembrane region" description="Helical" evidence="1">
    <location>
        <begin position="128"/>
        <end position="145"/>
    </location>
</feature>
<dbReference type="Gene3D" id="3.10.20.10">
    <property type="match status" value="1"/>
</dbReference>
<dbReference type="AlphaFoldDB" id="A0A8C3X0W9"/>
<dbReference type="Ensembl" id="ENSCWAT00000024171.1">
    <property type="protein sequence ID" value="ENSCWAP00000022289.1"/>
    <property type="gene ID" value="ENSCWAG00000016994.1"/>
</dbReference>
<keyword evidence="1" id="KW-0472">Membrane</keyword>
<dbReference type="SUPFAM" id="SSF160374">
    <property type="entry name" value="RplX-like"/>
    <property type="match status" value="1"/>
</dbReference>
<sequence>MKALGILGEYKMKTSVAEIIHCGQVFQKYPLRVKNFGISLRYDSLVASTKYPDLTTAGAITQCYRHVALGTTPRAHSSQIKKVAEIAANKCLRPAVKQFQDFRVKFLLPHQVLHQQRKPCFTTKGPNTFFYCILFYFFLPFVILWPHPRHVEVPRLGV</sequence>
<name>A0A8C3X0W9_9CETA</name>
<protein>
    <submittedName>
        <fullName evidence="2">Uncharacterized protein</fullName>
    </submittedName>
</protein>
<dbReference type="InterPro" id="IPR021138">
    <property type="entry name" value="Ribosomal_eL20_eukaryotes"/>
</dbReference>
<proteinExistence type="predicted"/>
<organism evidence="2 3">
    <name type="scientific">Catagonus wagneri</name>
    <name type="common">Chacoan peccary</name>
    <dbReference type="NCBI Taxonomy" id="51154"/>
    <lineage>
        <taxon>Eukaryota</taxon>
        <taxon>Metazoa</taxon>
        <taxon>Chordata</taxon>
        <taxon>Craniata</taxon>
        <taxon>Vertebrata</taxon>
        <taxon>Euteleostomi</taxon>
        <taxon>Mammalia</taxon>
        <taxon>Eutheria</taxon>
        <taxon>Laurasiatheria</taxon>
        <taxon>Artiodactyla</taxon>
        <taxon>Suina</taxon>
        <taxon>Tayassuidae</taxon>
        <taxon>Catagonus</taxon>
    </lineage>
</organism>
<accession>A0A8C3X0W9</accession>
<reference evidence="2" key="2">
    <citation type="submission" date="2025-09" db="UniProtKB">
        <authorList>
            <consortium name="Ensembl"/>
        </authorList>
    </citation>
    <scope>IDENTIFICATION</scope>
</reference>
<evidence type="ECO:0000256" key="1">
    <source>
        <dbReference type="SAM" id="Phobius"/>
    </source>
</evidence>
<keyword evidence="1" id="KW-0812">Transmembrane</keyword>
<dbReference type="GO" id="GO:0003735">
    <property type="term" value="F:structural constituent of ribosome"/>
    <property type="evidence" value="ECO:0007669"/>
    <property type="project" value="InterPro"/>
</dbReference>
<dbReference type="PANTHER" id="PTHR10052">
    <property type="entry name" value="60S RIBOSOMAL PROTEIN L18A"/>
    <property type="match status" value="1"/>
</dbReference>
<dbReference type="GeneTree" id="ENSGT00390000015797"/>
<keyword evidence="1" id="KW-1133">Transmembrane helix</keyword>
<dbReference type="Proteomes" id="UP000694540">
    <property type="component" value="Unplaced"/>
</dbReference>
<dbReference type="GO" id="GO:0005840">
    <property type="term" value="C:ribosome"/>
    <property type="evidence" value="ECO:0007669"/>
    <property type="project" value="InterPro"/>
</dbReference>